<accession>A0A0M9WKR3</accession>
<proteinExistence type="predicted"/>
<evidence type="ECO:0000313" key="1">
    <source>
        <dbReference type="EMBL" id="KOS48575.1"/>
    </source>
</evidence>
<sequence length="86" mass="9585">MYNCWVPGCLRPRAPLETDPLCAVDSLSFSLLLSFSSPSNRKQRILQCYFSNLNHVDSLLVTQCHENLVLWCTLTTGSSIKPPGLS</sequence>
<comment type="caution">
    <text evidence="1">The sequence shown here is derived from an EMBL/GenBank/DDBJ whole genome shotgun (WGS) entry which is preliminary data.</text>
</comment>
<protein>
    <submittedName>
        <fullName evidence="1">Uncharacterized protein</fullName>
    </submittedName>
</protein>
<dbReference type="Proteomes" id="UP000037696">
    <property type="component" value="Unassembled WGS sequence"/>
</dbReference>
<organism evidence="1 2">
    <name type="scientific">Penicillium nordicum</name>
    <dbReference type="NCBI Taxonomy" id="229535"/>
    <lineage>
        <taxon>Eukaryota</taxon>
        <taxon>Fungi</taxon>
        <taxon>Dikarya</taxon>
        <taxon>Ascomycota</taxon>
        <taxon>Pezizomycotina</taxon>
        <taxon>Eurotiomycetes</taxon>
        <taxon>Eurotiomycetidae</taxon>
        <taxon>Eurotiales</taxon>
        <taxon>Aspergillaceae</taxon>
        <taxon>Penicillium</taxon>
    </lineage>
</organism>
<reference evidence="1 2" key="1">
    <citation type="submission" date="2015-08" db="EMBL/GenBank/DDBJ databases">
        <title>Genome sequencing of Penicillium nordicum.</title>
        <authorList>
            <person name="Nguyen H.D."/>
            <person name="Seifert K.A."/>
        </authorList>
    </citation>
    <scope>NUCLEOTIDE SEQUENCE [LARGE SCALE GENOMIC DNA]</scope>
    <source>
        <strain evidence="1 2">DAOMC 185683</strain>
    </source>
</reference>
<dbReference type="AlphaFoldDB" id="A0A0M9WKR3"/>
<gene>
    <name evidence="1" type="ORF">ACN38_g464</name>
</gene>
<name>A0A0M9WKR3_9EURO</name>
<evidence type="ECO:0000313" key="2">
    <source>
        <dbReference type="Proteomes" id="UP000037696"/>
    </source>
</evidence>
<dbReference type="EMBL" id="LHQQ01000004">
    <property type="protein sequence ID" value="KOS48575.1"/>
    <property type="molecule type" value="Genomic_DNA"/>
</dbReference>
<keyword evidence="2" id="KW-1185">Reference proteome</keyword>